<comment type="catalytic activity">
    <reaction evidence="5">
        <text>dimethylallyl diphosphate + 2 oxidized [2Fe-2S]-[ferredoxin] + H2O = (2E)-4-hydroxy-3-methylbut-2-enyl diphosphate + 2 reduced [2Fe-2S]-[ferredoxin] + 2 H(+)</text>
        <dbReference type="Rhea" id="RHEA:24825"/>
        <dbReference type="Rhea" id="RHEA-COMP:10000"/>
        <dbReference type="Rhea" id="RHEA-COMP:10001"/>
        <dbReference type="ChEBI" id="CHEBI:15377"/>
        <dbReference type="ChEBI" id="CHEBI:15378"/>
        <dbReference type="ChEBI" id="CHEBI:33737"/>
        <dbReference type="ChEBI" id="CHEBI:33738"/>
        <dbReference type="ChEBI" id="CHEBI:57623"/>
        <dbReference type="ChEBI" id="CHEBI:128753"/>
        <dbReference type="EC" id="1.17.7.4"/>
    </reaction>
</comment>
<comment type="cofactor">
    <cofactor evidence="5">
        <name>[4Fe-4S] cluster</name>
        <dbReference type="ChEBI" id="CHEBI:49883"/>
    </cofactor>
    <text evidence="5">Binds 1 [4Fe-4S] cluster per subunit.</text>
</comment>
<accession>A0A109W3G4</accession>
<keyword evidence="4 5" id="KW-0411">Iron-sulfur</keyword>
<feature type="binding site" evidence="5">
    <location>
        <position position="106"/>
    </location>
    <ligand>
        <name>[4Fe-4S] cluster</name>
        <dbReference type="ChEBI" id="CHEBI:49883"/>
    </ligand>
</feature>
<gene>
    <name evidence="5" type="primary">ispH</name>
    <name evidence="6" type="ORF">AXF13_00020</name>
</gene>
<sequence length="290" mass="30963">MNVIRAKTAGFCMGVSLALQKLDTALDEATTGIGKSNDPRGRICTLGPIIHNPQVLAFYEAKGVACVRDAAELLPDDRVIIRAHGIPRQEEERVRASGARVVDATCPKVKKAQLAIARATRAGATLLLFGEADHPEVRGLVSYAHGPAHVFGSPEELAELRLDPGHTHVLASQTTQDRETFTALEAALRARFPGLTVLSTICDATRERQEEARSIASSVDVMVIVGGRQSGNTRRLADVAALSGIDTFHVESADELDAKRFAQKTRAGLTAGASTPKSLIDAAENWLTSL</sequence>
<feature type="binding site" evidence="5">
    <location>
        <position position="134"/>
    </location>
    <ligand>
        <name>dimethylallyl diphosphate</name>
        <dbReference type="ChEBI" id="CHEBI:57623"/>
    </ligand>
</feature>
<feature type="binding site" evidence="5">
    <location>
        <position position="232"/>
    </location>
    <ligand>
        <name>dimethylallyl diphosphate</name>
        <dbReference type="ChEBI" id="CHEBI:57623"/>
    </ligand>
</feature>
<dbReference type="EC" id="1.17.7.4" evidence="5"/>
<feature type="binding site" evidence="5">
    <location>
        <position position="232"/>
    </location>
    <ligand>
        <name>isopentenyl diphosphate</name>
        <dbReference type="ChEBI" id="CHEBI:128769"/>
    </ligand>
</feature>
<comment type="pathway">
    <text evidence="5">Isoprenoid biosynthesis; dimethylallyl diphosphate biosynthesis; dimethylallyl diphosphate from (2E)-4-hydroxy-3-methylbutenyl diphosphate: step 1/1.</text>
</comment>
<protein>
    <recommendedName>
        <fullName evidence="5">4-hydroxy-3-methylbut-2-enyl diphosphate reductase</fullName>
        <shortName evidence="5">HMBPP reductase</shortName>
        <ecNumber evidence="5">1.17.7.4</ecNumber>
    </recommendedName>
</protein>
<dbReference type="UniPathway" id="UPA00059">
    <property type="reaction ID" value="UER00105"/>
</dbReference>
<dbReference type="GO" id="GO:0051745">
    <property type="term" value="F:4-hydroxy-3-methylbut-2-enyl diphosphate reductase activity"/>
    <property type="evidence" value="ECO:0007669"/>
    <property type="project" value="UniProtKB-UniRule"/>
</dbReference>
<feature type="binding site" evidence="5">
    <location>
        <position position="84"/>
    </location>
    <ligand>
        <name>(2E)-4-hydroxy-3-methylbut-2-enyl diphosphate</name>
        <dbReference type="ChEBI" id="CHEBI:128753"/>
    </ligand>
</feature>
<keyword evidence="2 5" id="KW-0479">Metal-binding</keyword>
<feature type="binding site" evidence="5">
    <location>
        <position position="84"/>
    </location>
    <ligand>
        <name>isopentenyl diphosphate</name>
        <dbReference type="ChEBI" id="CHEBI:128769"/>
    </ligand>
</feature>
<evidence type="ECO:0000313" key="6">
    <source>
        <dbReference type="EMBL" id="AMD88636.1"/>
    </source>
</evidence>
<dbReference type="AlphaFoldDB" id="A0A109W3G4"/>
<evidence type="ECO:0000256" key="3">
    <source>
        <dbReference type="ARBA" id="ARBA00023004"/>
    </source>
</evidence>
<comment type="function">
    <text evidence="5">Catalyzes the conversion of 1-hydroxy-2-methyl-2-(E)-butenyl 4-diphosphate (HMBPP) into a mixture of isopentenyl diphosphate (IPP) and dimethylallyl diphosphate (DMAPP). Acts in the terminal step of the DOXP/MEP pathway for isoprenoid precursor biosynthesis.</text>
</comment>
<dbReference type="GO" id="GO:0019288">
    <property type="term" value="P:isopentenyl diphosphate biosynthetic process, methylerythritol 4-phosphate pathway"/>
    <property type="evidence" value="ECO:0007669"/>
    <property type="project" value="UniProtKB-UniRule"/>
</dbReference>
<keyword evidence="1 5" id="KW-0004">4Fe-4S</keyword>
<dbReference type="NCBIfam" id="TIGR00216">
    <property type="entry name" value="ispH_lytB"/>
    <property type="match status" value="1"/>
</dbReference>
<comment type="catalytic activity">
    <reaction evidence="5">
        <text>isopentenyl diphosphate + 2 oxidized [2Fe-2S]-[ferredoxin] + H2O = (2E)-4-hydroxy-3-methylbut-2-enyl diphosphate + 2 reduced [2Fe-2S]-[ferredoxin] + 2 H(+)</text>
        <dbReference type="Rhea" id="RHEA:24488"/>
        <dbReference type="Rhea" id="RHEA-COMP:10000"/>
        <dbReference type="Rhea" id="RHEA-COMP:10001"/>
        <dbReference type="ChEBI" id="CHEBI:15377"/>
        <dbReference type="ChEBI" id="CHEBI:15378"/>
        <dbReference type="ChEBI" id="CHEBI:33737"/>
        <dbReference type="ChEBI" id="CHEBI:33738"/>
        <dbReference type="ChEBI" id="CHEBI:128753"/>
        <dbReference type="ChEBI" id="CHEBI:128769"/>
        <dbReference type="EC" id="1.17.7.4"/>
    </reaction>
</comment>
<feature type="binding site" evidence="5">
    <location>
        <position position="12"/>
    </location>
    <ligand>
        <name>[4Fe-4S] cluster</name>
        <dbReference type="ChEBI" id="CHEBI:49883"/>
    </ligand>
</feature>
<dbReference type="PANTHER" id="PTHR30426:SF0">
    <property type="entry name" value="4-HYDROXY-3-METHYLBUT-2-ENYL DIPHOSPHATE REDUCTASE"/>
    <property type="match status" value="1"/>
</dbReference>
<dbReference type="GO" id="GO:0050992">
    <property type="term" value="P:dimethylallyl diphosphate biosynthetic process"/>
    <property type="evidence" value="ECO:0007669"/>
    <property type="project" value="UniProtKB-UniRule"/>
</dbReference>
<dbReference type="HAMAP" id="MF_00191">
    <property type="entry name" value="IspH"/>
    <property type="match status" value="1"/>
</dbReference>
<feature type="binding site" evidence="5">
    <location>
        <position position="84"/>
    </location>
    <ligand>
        <name>dimethylallyl diphosphate</name>
        <dbReference type="ChEBI" id="CHEBI:57623"/>
    </ligand>
</feature>
<keyword evidence="5" id="KW-0414">Isoprene biosynthesis</keyword>
<feature type="binding site" evidence="5">
    <location>
        <position position="134"/>
    </location>
    <ligand>
        <name>isopentenyl diphosphate</name>
        <dbReference type="ChEBI" id="CHEBI:128769"/>
    </ligand>
</feature>
<proteinExistence type="inferred from homology"/>
<feature type="binding site" evidence="5">
    <location>
        <position position="230"/>
    </location>
    <ligand>
        <name>(2E)-4-hydroxy-3-methylbut-2-enyl diphosphate</name>
        <dbReference type="ChEBI" id="CHEBI:128753"/>
    </ligand>
</feature>
<feature type="binding site" evidence="5">
    <location>
        <position position="134"/>
    </location>
    <ligand>
        <name>(2E)-4-hydroxy-3-methylbut-2-enyl diphosphate</name>
        <dbReference type="ChEBI" id="CHEBI:128753"/>
    </ligand>
</feature>
<dbReference type="RefSeq" id="WP_062251171.1">
    <property type="nucleotide sequence ID" value="NZ_CP014229.1"/>
</dbReference>
<comment type="pathway">
    <text evidence="5">Isoprenoid biosynthesis; isopentenyl diphosphate biosynthesis via DXP pathway; isopentenyl diphosphate from 1-deoxy-D-xylulose 5-phosphate: step 6/6.</text>
</comment>
<organism evidence="6 7">
    <name type="scientific">Desulfovibrio fairfieldensis</name>
    <dbReference type="NCBI Taxonomy" id="44742"/>
    <lineage>
        <taxon>Bacteria</taxon>
        <taxon>Pseudomonadati</taxon>
        <taxon>Thermodesulfobacteriota</taxon>
        <taxon>Desulfovibrionia</taxon>
        <taxon>Desulfovibrionales</taxon>
        <taxon>Desulfovibrionaceae</taxon>
        <taxon>Desulfovibrio</taxon>
    </lineage>
</organism>
<keyword evidence="7" id="KW-1185">Reference proteome</keyword>
<feature type="binding site" evidence="5">
    <location>
        <position position="174"/>
    </location>
    <ligand>
        <name>(2E)-4-hydroxy-3-methylbut-2-enyl diphosphate</name>
        <dbReference type="ChEBI" id="CHEBI:128753"/>
    </ligand>
</feature>
<dbReference type="Gene3D" id="3.40.50.11270">
    <property type="match status" value="1"/>
</dbReference>
<dbReference type="UniPathway" id="UPA00056">
    <property type="reaction ID" value="UER00097"/>
</dbReference>
<feature type="binding site" evidence="5">
    <location>
        <position position="202"/>
    </location>
    <ligand>
        <name>[4Fe-4S] cluster</name>
        <dbReference type="ChEBI" id="CHEBI:49883"/>
    </ligand>
</feature>
<dbReference type="Gene3D" id="3.40.1010.20">
    <property type="entry name" value="4-hydroxy-3-methylbut-2-enyl diphosphate reductase, catalytic domain"/>
    <property type="match status" value="2"/>
</dbReference>
<comment type="caution">
    <text evidence="5">Lacks conserved residue(s) required for the propagation of feature annotation.</text>
</comment>
<feature type="binding site" evidence="5">
    <location>
        <position position="274"/>
    </location>
    <ligand>
        <name>dimethylallyl diphosphate</name>
        <dbReference type="ChEBI" id="CHEBI:57623"/>
    </ligand>
</feature>
<dbReference type="EMBL" id="CP014229">
    <property type="protein sequence ID" value="AMD88636.1"/>
    <property type="molecule type" value="Genomic_DNA"/>
</dbReference>
<comment type="similarity">
    <text evidence="5">Belongs to the IspH family.</text>
</comment>
<evidence type="ECO:0000256" key="1">
    <source>
        <dbReference type="ARBA" id="ARBA00022485"/>
    </source>
</evidence>
<feature type="binding site" evidence="5">
    <location>
        <position position="230"/>
    </location>
    <ligand>
        <name>dimethylallyl diphosphate</name>
        <dbReference type="ChEBI" id="CHEBI:57623"/>
    </ligand>
</feature>
<evidence type="ECO:0000256" key="5">
    <source>
        <dbReference type="HAMAP-Rule" id="MF_00191"/>
    </source>
</evidence>
<dbReference type="KEGG" id="dfi:AXF13_00020"/>
<dbReference type="CDD" id="cd13944">
    <property type="entry name" value="lytB_ispH"/>
    <property type="match status" value="1"/>
</dbReference>
<dbReference type="Pfam" id="PF02401">
    <property type="entry name" value="LYTB"/>
    <property type="match status" value="1"/>
</dbReference>
<feature type="binding site" evidence="5">
    <location>
        <position position="230"/>
    </location>
    <ligand>
        <name>isopentenyl diphosphate</name>
        <dbReference type="ChEBI" id="CHEBI:128769"/>
    </ligand>
</feature>
<dbReference type="STRING" id="44742.AXF13_00020"/>
<evidence type="ECO:0000256" key="2">
    <source>
        <dbReference type="ARBA" id="ARBA00022723"/>
    </source>
</evidence>
<dbReference type="PANTHER" id="PTHR30426">
    <property type="entry name" value="4-HYDROXY-3-METHYLBUT-2-ENYL DIPHOSPHATE REDUCTASE"/>
    <property type="match status" value="1"/>
</dbReference>
<feature type="binding site" evidence="5">
    <location>
        <position position="232"/>
    </location>
    <ligand>
        <name>(2E)-4-hydroxy-3-methylbut-2-enyl diphosphate</name>
        <dbReference type="ChEBI" id="CHEBI:128753"/>
    </ligand>
</feature>
<feature type="binding site" evidence="5">
    <location>
        <position position="274"/>
    </location>
    <ligand>
        <name>(2E)-4-hydroxy-3-methylbut-2-enyl diphosphate</name>
        <dbReference type="ChEBI" id="CHEBI:128753"/>
    </ligand>
</feature>
<feature type="binding site" evidence="5">
    <location>
        <position position="51"/>
    </location>
    <ligand>
        <name>(2E)-4-hydroxy-3-methylbut-2-enyl diphosphate</name>
        <dbReference type="ChEBI" id="CHEBI:128753"/>
    </ligand>
</feature>
<dbReference type="GO" id="GO:0016114">
    <property type="term" value="P:terpenoid biosynthetic process"/>
    <property type="evidence" value="ECO:0007669"/>
    <property type="project" value="UniProtKB-UniRule"/>
</dbReference>
<dbReference type="Proteomes" id="UP000069241">
    <property type="component" value="Chromosome"/>
</dbReference>
<reference evidence="7" key="1">
    <citation type="submission" date="2016-02" db="EMBL/GenBank/DDBJ databases">
        <authorList>
            <person name="Holder M.E."/>
            <person name="Ajami N.J."/>
            <person name="Petrosino J.F."/>
        </authorList>
    </citation>
    <scope>NUCLEOTIDE SEQUENCE [LARGE SCALE GENOMIC DNA]</scope>
    <source>
        <strain evidence="7">CCUG 45958</strain>
    </source>
</reference>
<feature type="active site" description="Proton donor" evidence="5">
    <location>
        <position position="136"/>
    </location>
</feature>
<feature type="binding site" evidence="5">
    <location>
        <position position="51"/>
    </location>
    <ligand>
        <name>isopentenyl diphosphate</name>
        <dbReference type="ChEBI" id="CHEBI:128769"/>
    </ligand>
</feature>
<feature type="binding site" evidence="5">
    <location>
        <position position="274"/>
    </location>
    <ligand>
        <name>isopentenyl diphosphate</name>
        <dbReference type="ChEBI" id="CHEBI:128769"/>
    </ligand>
</feature>
<evidence type="ECO:0000256" key="4">
    <source>
        <dbReference type="ARBA" id="ARBA00023014"/>
    </source>
</evidence>
<feature type="binding site" evidence="5">
    <location>
        <position position="51"/>
    </location>
    <ligand>
        <name>dimethylallyl diphosphate</name>
        <dbReference type="ChEBI" id="CHEBI:57623"/>
    </ligand>
</feature>
<name>A0A109W3G4_9BACT</name>
<keyword evidence="3 5" id="KW-0408">Iron</keyword>
<keyword evidence="5" id="KW-0560">Oxidoreductase</keyword>
<evidence type="ECO:0000313" key="7">
    <source>
        <dbReference type="Proteomes" id="UP000069241"/>
    </source>
</evidence>
<dbReference type="GO" id="GO:0046872">
    <property type="term" value="F:metal ion binding"/>
    <property type="evidence" value="ECO:0007669"/>
    <property type="project" value="UniProtKB-KW"/>
</dbReference>
<dbReference type="GO" id="GO:0051539">
    <property type="term" value="F:4 iron, 4 sulfur cluster binding"/>
    <property type="evidence" value="ECO:0007669"/>
    <property type="project" value="UniProtKB-UniRule"/>
</dbReference>
<dbReference type="InterPro" id="IPR003451">
    <property type="entry name" value="LytB/IspH"/>
</dbReference>